<evidence type="ECO:0000313" key="8">
    <source>
        <dbReference type="EMBL" id="KTB49337.1"/>
    </source>
</evidence>
<dbReference type="InterPro" id="IPR058533">
    <property type="entry name" value="Cation_efflux_TM"/>
</dbReference>
<dbReference type="EMBL" id="LFDV01000001">
    <property type="protein sequence ID" value="KTB49337.1"/>
    <property type="molecule type" value="Genomic_DNA"/>
</dbReference>
<keyword evidence="5 6" id="KW-0472">Membrane</keyword>
<comment type="subcellular location">
    <subcellularLocation>
        <location evidence="1">Membrane</location>
        <topology evidence="1">Multi-pass membrane protein</topology>
    </subcellularLocation>
</comment>
<evidence type="ECO:0000256" key="5">
    <source>
        <dbReference type="ARBA" id="ARBA00023136"/>
    </source>
</evidence>
<sequence>MAIIAAVIANLAIAVIKFAAAAITGSSAMISEGIHSLVDTGNGGLLLHGLKESSRPADADHPFGHGKALYFWTLVVAVSIFGIGGGMSLYEGISHIRHVAPETVLGNPAANYIVLGIATIIEAWSLSVAIKEFRKVKGKAGGWDYIKSTKDPSTYTVVLEDTAALIGLLFAFLGVFFGHLLDNPYLDGVASIMIGLLLMAVAFILGFETKGLLLGEGVDAQTLADIRKRVESDPAVNKATDILTMYVGPEALLINLGVNFKNGVTAEQTYEAIRRIESDIRGEYPEATRVYIETESLPVRPLPG</sequence>
<dbReference type="InterPro" id="IPR002524">
    <property type="entry name" value="Cation_efflux"/>
</dbReference>
<proteinExistence type="predicted"/>
<reference evidence="8 9" key="1">
    <citation type="submission" date="2015-06" db="EMBL/GenBank/DDBJ databases">
        <title>Genome sequence of the organohalide-respiring Dehalogenimonas alkenigignens type strain (IP3-3T).</title>
        <authorList>
            <person name="Key T.A."/>
            <person name="Richmond D.P."/>
            <person name="Bowman K.S."/>
            <person name="Cho Y.-J."/>
            <person name="Chun J."/>
            <person name="da Costa M.S."/>
            <person name="Rainey F.A."/>
            <person name="Moe W.M."/>
        </authorList>
    </citation>
    <scope>NUCLEOTIDE SEQUENCE [LARGE SCALE GENOMIC DNA]</scope>
    <source>
        <strain evidence="8 9">IP3-3</strain>
    </source>
</reference>
<dbReference type="RefSeq" id="WP_058437957.1">
    <property type="nucleotide sequence ID" value="NZ_KQ758903.1"/>
</dbReference>
<dbReference type="AlphaFoldDB" id="A0A0W0GL95"/>
<evidence type="ECO:0000256" key="2">
    <source>
        <dbReference type="ARBA" id="ARBA00022448"/>
    </source>
</evidence>
<dbReference type="PANTHER" id="PTHR13414">
    <property type="entry name" value="HUEL-CATION TRANSPORTER"/>
    <property type="match status" value="1"/>
</dbReference>
<dbReference type="InterPro" id="IPR027469">
    <property type="entry name" value="Cation_efflux_TMD_sf"/>
</dbReference>
<keyword evidence="9" id="KW-1185">Reference proteome</keyword>
<keyword evidence="3 6" id="KW-0812">Transmembrane</keyword>
<feature type="transmembrane region" description="Helical" evidence="6">
    <location>
        <begin position="110"/>
        <end position="130"/>
    </location>
</feature>
<dbReference type="Proteomes" id="UP000053947">
    <property type="component" value="Unassembled WGS sequence"/>
</dbReference>
<dbReference type="InterPro" id="IPR040177">
    <property type="entry name" value="SLC30A9"/>
</dbReference>
<dbReference type="InterPro" id="IPR036837">
    <property type="entry name" value="Cation_efflux_CTD_sf"/>
</dbReference>
<name>A0A0W0GL95_9CHLR</name>
<evidence type="ECO:0000313" key="9">
    <source>
        <dbReference type="Proteomes" id="UP000053947"/>
    </source>
</evidence>
<dbReference type="GO" id="GO:0016020">
    <property type="term" value="C:membrane"/>
    <property type="evidence" value="ECO:0007669"/>
    <property type="project" value="UniProtKB-SubCell"/>
</dbReference>
<feature type="transmembrane region" description="Helical" evidence="6">
    <location>
        <begin position="189"/>
        <end position="207"/>
    </location>
</feature>
<dbReference type="PANTHER" id="PTHR13414:SF9">
    <property type="entry name" value="PROTON-COUPLED ZINC ANTIPORTER SLC30A9, MITOCHONDRIAL"/>
    <property type="match status" value="1"/>
</dbReference>
<feature type="domain" description="Cation efflux protein transmembrane" evidence="7">
    <location>
        <begin position="3"/>
        <end position="212"/>
    </location>
</feature>
<feature type="transmembrane region" description="Helical" evidence="6">
    <location>
        <begin position="157"/>
        <end position="177"/>
    </location>
</feature>
<evidence type="ECO:0000256" key="3">
    <source>
        <dbReference type="ARBA" id="ARBA00022692"/>
    </source>
</evidence>
<dbReference type="OrthoDB" id="9806522at2"/>
<organism evidence="8 9">
    <name type="scientific">Dehalogenimonas alkenigignens</name>
    <dbReference type="NCBI Taxonomy" id="1217799"/>
    <lineage>
        <taxon>Bacteria</taxon>
        <taxon>Bacillati</taxon>
        <taxon>Chloroflexota</taxon>
        <taxon>Dehalococcoidia</taxon>
        <taxon>Dehalococcoidales</taxon>
        <taxon>Dehalococcoidaceae</taxon>
        <taxon>Dehalogenimonas</taxon>
    </lineage>
</organism>
<keyword evidence="2" id="KW-0813">Transport</keyword>
<dbReference type="GO" id="GO:0006829">
    <property type="term" value="P:zinc ion transport"/>
    <property type="evidence" value="ECO:0007669"/>
    <property type="project" value="InterPro"/>
</dbReference>
<evidence type="ECO:0000259" key="7">
    <source>
        <dbReference type="Pfam" id="PF01545"/>
    </source>
</evidence>
<dbReference type="SUPFAM" id="SSF160240">
    <property type="entry name" value="Cation efflux protein cytoplasmic domain-like"/>
    <property type="match status" value="1"/>
</dbReference>
<evidence type="ECO:0000256" key="6">
    <source>
        <dbReference type="SAM" id="Phobius"/>
    </source>
</evidence>
<gene>
    <name evidence="8" type="ORF">DEALK_02500</name>
</gene>
<comment type="caution">
    <text evidence="8">The sequence shown here is derived from an EMBL/GenBank/DDBJ whole genome shotgun (WGS) entry which is preliminary data.</text>
</comment>
<evidence type="ECO:0000256" key="1">
    <source>
        <dbReference type="ARBA" id="ARBA00004141"/>
    </source>
</evidence>
<dbReference type="STRING" id="1217799.DEALK_02500"/>
<accession>A0A0W0GL95</accession>
<dbReference type="Gene3D" id="3.30.70.1350">
    <property type="entry name" value="Cation efflux protein, cytoplasmic domain"/>
    <property type="match status" value="1"/>
</dbReference>
<dbReference type="NCBIfam" id="TIGR01297">
    <property type="entry name" value="CDF"/>
    <property type="match status" value="1"/>
</dbReference>
<dbReference type="Pfam" id="PF01545">
    <property type="entry name" value="Cation_efflux"/>
    <property type="match status" value="1"/>
</dbReference>
<feature type="transmembrane region" description="Helical" evidence="6">
    <location>
        <begin position="69"/>
        <end position="90"/>
    </location>
</feature>
<dbReference type="Gene3D" id="1.20.1510.10">
    <property type="entry name" value="Cation efflux protein transmembrane domain"/>
    <property type="match status" value="1"/>
</dbReference>
<keyword evidence="4 6" id="KW-1133">Transmembrane helix</keyword>
<dbReference type="SUPFAM" id="SSF161111">
    <property type="entry name" value="Cation efflux protein transmembrane domain-like"/>
    <property type="match status" value="1"/>
</dbReference>
<evidence type="ECO:0000256" key="4">
    <source>
        <dbReference type="ARBA" id="ARBA00022989"/>
    </source>
</evidence>
<dbReference type="GO" id="GO:0008324">
    <property type="term" value="F:monoatomic cation transmembrane transporter activity"/>
    <property type="evidence" value="ECO:0007669"/>
    <property type="project" value="InterPro"/>
</dbReference>
<protein>
    <submittedName>
        <fullName evidence="8">Cation diffusion facilitator family transporter</fullName>
    </submittedName>
</protein>